<keyword evidence="3" id="KW-0001">2Fe-2S</keyword>
<keyword evidence="5" id="KW-0274">FAD</keyword>
<dbReference type="Pfam" id="PF00355">
    <property type="entry name" value="Rieske"/>
    <property type="match status" value="1"/>
</dbReference>
<dbReference type="Gene3D" id="3.30.390.30">
    <property type="match status" value="1"/>
</dbReference>
<dbReference type="InterPro" id="IPR036188">
    <property type="entry name" value="FAD/NAD-bd_sf"/>
</dbReference>
<evidence type="ECO:0000259" key="9">
    <source>
        <dbReference type="PROSITE" id="PS51296"/>
    </source>
</evidence>
<dbReference type="Gene3D" id="3.50.50.60">
    <property type="entry name" value="FAD/NAD(P)-binding domain"/>
    <property type="match status" value="2"/>
</dbReference>
<accession>A0A1U9KTX1</accession>
<evidence type="ECO:0000313" key="10">
    <source>
        <dbReference type="EMBL" id="AQS89192.1"/>
    </source>
</evidence>
<feature type="domain" description="Rieske" evidence="9">
    <location>
        <begin position="3"/>
        <end position="104"/>
    </location>
</feature>
<proteinExistence type="predicted"/>
<dbReference type="PROSITE" id="PS51296">
    <property type="entry name" value="RIESKE"/>
    <property type="match status" value="1"/>
</dbReference>
<evidence type="ECO:0000256" key="4">
    <source>
        <dbReference type="ARBA" id="ARBA00022723"/>
    </source>
</evidence>
<dbReference type="EMBL" id="CP014691">
    <property type="protein sequence ID" value="AQS89192.1"/>
    <property type="molecule type" value="Genomic_DNA"/>
</dbReference>
<dbReference type="InterPro" id="IPR036922">
    <property type="entry name" value="Rieske_2Fe-2S_sf"/>
</dbReference>
<sequence length="500" mass="54061">MSWKDVAAFDELAQDKLVPVSIGDTPIVLVRKGNAVTALGGKCPHKGAPLEGGTLCDRPDGETVIVCPWHKAVFSAASGRLLEPLALDPLPNYPVEIHDGRVLVGLTPRASDAPPPMRESETVAIIGAGAGGVTAAVTLRQHGFAGRILLIGPEPELPYDRTALSKMVLSSKPEDLKIPSLRPSAFYEENNIERIEDIVTNLDIPGRTIRMRDNDPVQADHILLATGSKPVQLDLPGSHLRGVSVLRTAQDARDIVEEAGPGKTAVIVGDSFIALEAAAALRRRGVGVTVVSRNDIPFESKFGREIGQRMRELHEENGVAFVPDCNVTALTGMEKVEQVHLDDGTVLNADFVLAGIGVGPVSDYVSDHHRADDGGIEVDEHMRVAPGVYAVGDIASFPHADGRLRIEHWRTAQCQARIAARAMLGLPVEPLPTPWFWTQQYDQKLEYVGWPAKFDSIDFEGDLDQFDFMAKLKKDGRTIGMIGSRRAQAIGKACIDFDAS</sequence>
<evidence type="ECO:0000256" key="7">
    <source>
        <dbReference type="ARBA" id="ARBA00023004"/>
    </source>
</evidence>
<dbReference type="GO" id="GO:0016651">
    <property type="term" value="F:oxidoreductase activity, acting on NAD(P)H"/>
    <property type="evidence" value="ECO:0007669"/>
    <property type="project" value="TreeGrafter"/>
</dbReference>
<evidence type="ECO:0000256" key="2">
    <source>
        <dbReference type="ARBA" id="ARBA00022630"/>
    </source>
</evidence>
<dbReference type="InterPro" id="IPR028202">
    <property type="entry name" value="Reductase_C"/>
</dbReference>
<dbReference type="PANTHER" id="PTHR43557">
    <property type="entry name" value="APOPTOSIS-INDUCING FACTOR 1"/>
    <property type="match status" value="1"/>
</dbReference>
<evidence type="ECO:0000256" key="8">
    <source>
        <dbReference type="ARBA" id="ARBA00023014"/>
    </source>
</evidence>
<dbReference type="SUPFAM" id="SSF50022">
    <property type="entry name" value="ISP domain"/>
    <property type="match status" value="1"/>
</dbReference>
<dbReference type="GO" id="GO:0051537">
    <property type="term" value="F:2 iron, 2 sulfur cluster binding"/>
    <property type="evidence" value="ECO:0007669"/>
    <property type="project" value="UniProtKB-KW"/>
</dbReference>
<dbReference type="SUPFAM" id="SSF51905">
    <property type="entry name" value="FAD/NAD(P)-binding domain"/>
    <property type="match status" value="1"/>
</dbReference>
<protein>
    <recommendedName>
        <fullName evidence="9">Rieske domain-containing protein</fullName>
    </recommendedName>
</protein>
<dbReference type="InterPro" id="IPR017941">
    <property type="entry name" value="Rieske_2Fe-2S"/>
</dbReference>
<evidence type="ECO:0000256" key="3">
    <source>
        <dbReference type="ARBA" id="ARBA00022714"/>
    </source>
</evidence>
<keyword evidence="11" id="KW-1185">Reference proteome</keyword>
<dbReference type="Gene3D" id="2.102.10.10">
    <property type="entry name" value="Rieske [2Fe-2S] iron-sulphur domain"/>
    <property type="match status" value="1"/>
</dbReference>
<dbReference type="Pfam" id="PF07992">
    <property type="entry name" value="Pyr_redox_2"/>
    <property type="match status" value="1"/>
</dbReference>
<gene>
    <name evidence="10" type="ORF">A0U93_01605</name>
</gene>
<dbReference type="InterPro" id="IPR016156">
    <property type="entry name" value="FAD/NAD-linked_Rdtase_dimer_sf"/>
</dbReference>
<evidence type="ECO:0000256" key="6">
    <source>
        <dbReference type="ARBA" id="ARBA00023002"/>
    </source>
</evidence>
<dbReference type="Pfam" id="PF14759">
    <property type="entry name" value="Reductase_C"/>
    <property type="match status" value="1"/>
</dbReference>
<dbReference type="PRINTS" id="PR00368">
    <property type="entry name" value="FADPNR"/>
</dbReference>
<dbReference type="Proteomes" id="UP000188604">
    <property type="component" value="Chromosome"/>
</dbReference>
<keyword evidence="7" id="KW-0408">Iron</keyword>
<dbReference type="GO" id="GO:0005737">
    <property type="term" value="C:cytoplasm"/>
    <property type="evidence" value="ECO:0007669"/>
    <property type="project" value="TreeGrafter"/>
</dbReference>
<dbReference type="KEGG" id="nch:A0U93_01605"/>
<dbReference type="PANTHER" id="PTHR43557:SF2">
    <property type="entry name" value="RIESKE DOMAIN-CONTAINING PROTEIN-RELATED"/>
    <property type="match status" value="1"/>
</dbReference>
<dbReference type="GO" id="GO:0046872">
    <property type="term" value="F:metal ion binding"/>
    <property type="evidence" value="ECO:0007669"/>
    <property type="project" value="UniProtKB-KW"/>
</dbReference>
<dbReference type="InterPro" id="IPR050446">
    <property type="entry name" value="FAD-oxidoreductase/Apoptosis"/>
</dbReference>
<dbReference type="InterPro" id="IPR023753">
    <property type="entry name" value="FAD/NAD-binding_dom"/>
</dbReference>
<evidence type="ECO:0000313" key="11">
    <source>
        <dbReference type="Proteomes" id="UP000188604"/>
    </source>
</evidence>
<keyword evidence="2" id="KW-0285">Flavoprotein</keyword>
<keyword evidence="6" id="KW-0560">Oxidoreductase</keyword>
<dbReference type="SUPFAM" id="SSF55424">
    <property type="entry name" value="FAD/NAD-linked reductases, dimerisation (C-terminal) domain"/>
    <property type="match status" value="1"/>
</dbReference>
<keyword evidence="8" id="KW-0411">Iron-sulfur</keyword>
<comment type="cofactor">
    <cofactor evidence="1">
        <name>FAD</name>
        <dbReference type="ChEBI" id="CHEBI:57692"/>
    </cofactor>
</comment>
<dbReference type="PRINTS" id="PR00411">
    <property type="entry name" value="PNDRDTASEI"/>
</dbReference>
<reference evidence="10 11" key="1">
    <citation type="submission" date="2016-03" db="EMBL/GenBank/DDBJ databases">
        <title>Acetic acid bacteria sequencing.</title>
        <authorList>
            <person name="Brandt J."/>
            <person name="Jakob F."/>
            <person name="Vogel R.F."/>
        </authorList>
    </citation>
    <scope>NUCLEOTIDE SEQUENCE [LARGE SCALE GENOMIC DNA]</scope>
    <source>
        <strain evidence="10 11">NBRC 101099</strain>
    </source>
</reference>
<organism evidence="10 11">
    <name type="scientific">Neoasaia chiangmaiensis</name>
    <dbReference type="NCBI Taxonomy" id="320497"/>
    <lineage>
        <taxon>Bacteria</taxon>
        <taxon>Pseudomonadati</taxon>
        <taxon>Pseudomonadota</taxon>
        <taxon>Alphaproteobacteria</taxon>
        <taxon>Acetobacterales</taxon>
        <taxon>Acetobacteraceae</taxon>
        <taxon>Neoasaia</taxon>
    </lineage>
</organism>
<dbReference type="AlphaFoldDB" id="A0A1U9KTX1"/>
<dbReference type="STRING" id="320497.A0U93_01605"/>
<evidence type="ECO:0000256" key="1">
    <source>
        <dbReference type="ARBA" id="ARBA00001974"/>
    </source>
</evidence>
<evidence type="ECO:0000256" key="5">
    <source>
        <dbReference type="ARBA" id="ARBA00022827"/>
    </source>
</evidence>
<keyword evidence="4" id="KW-0479">Metal-binding</keyword>
<name>A0A1U9KTX1_9PROT</name>